<keyword evidence="10" id="KW-0050">Antiport</keyword>
<comment type="function">
    <text evidence="10">Na(+)/H(+) antiporter that extrudes sodium in exchange for external protons.</text>
</comment>
<evidence type="ECO:0000256" key="8">
    <source>
        <dbReference type="ARBA" id="ARBA00023136"/>
    </source>
</evidence>
<comment type="caution">
    <text evidence="12">The sequence shown here is derived from an EMBL/GenBank/DDBJ whole genome shotgun (WGS) entry which is preliminary data.</text>
</comment>
<keyword evidence="10" id="KW-0997">Cell inner membrane</keyword>
<reference evidence="12 13" key="1">
    <citation type="submission" date="2018-08" db="EMBL/GenBank/DDBJ databases">
        <title>Genomic Encyclopedia of Type Strains, Phase IV (KMG-IV): sequencing the most valuable type-strain genomes for metagenomic binning, comparative biology and taxonomic classification.</title>
        <authorList>
            <person name="Goeker M."/>
        </authorList>
    </citation>
    <scope>NUCLEOTIDE SEQUENCE [LARGE SCALE GENOMIC DNA]</scope>
    <source>
        <strain evidence="12 13">BW863</strain>
    </source>
</reference>
<keyword evidence="13" id="KW-1185">Reference proteome</keyword>
<keyword evidence="7 10" id="KW-0406">Ion transport</keyword>
<feature type="transmembrane region" description="Helical" evidence="10">
    <location>
        <begin position="55"/>
        <end position="74"/>
    </location>
</feature>
<sequence>MPHAALIAFALIALTMTGAILARRLHLPASIFLVVFGIAASFVPGLPHIPIEPNVVLQVLLPPLLYIAGVGMSWRGFKREFAEISLLAVGCVCATAAAVAFTVHGLLGWPLALGFVLGAIVAPPDAVAPLALTDGLALPQRIVTILEGEGLVNDATALIIFSFAVTAVETASFSLPQATGLFVIVAIAGVAWGLAVGWGTLRLRRAIGDPQIELTIALLAPYIAFWPLQALGGSGVLAAVTAGLYVSANGAGSIPPATRLQGYFFWRLVVYITEGSIFVITGLQARPILETLQKDSWEKLPLAIGVVILAVVAVRLIWVVVLTRVPRDLIRKSKHKAPPPWQHDFFIGFTGIRGVVSLAAALSIPFMVDGAPFPERDIVLIITFAVILATLVGQGLSLPWLVRKLGLDAEGRRESAAAKDREIRARVLGVEAVLTRLGALDGISAGTMRVLKNRHRDRRDTLISALKRADGQYGDSLQVQLSLIEAERQKIAELYAQDALSDEARRRIERELDLEDARVRHAYSSALPIKYDDPLT</sequence>
<comment type="similarity">
    <text evidence="10">Belongs to the monovalent cation:proton antiporter 1 (CPA1) transporter (TC 2.A.36) family.</text>
</comment>
<dbReference type="PANTHER" id="PTHR10110">
    <property type="entry name" value="SODIUM/HYDROGEN EXCHANGER"/>
    <property type="match status" value="1"/>
</dbReference>
<evidence type="ECO:0000313" key="13">
    <source>
        <dbReference type="Proteomes" id="UP000256900"/>
    </source>
</evidence>
<feature type="transmembrane region" description="Helical" evidence="10">
    <location>
        <begin position="180"/>
        <end position="200"/>
    </location>
</feature>
<dbReference type="Gene3D" id="6.10.140.1330">
    <property type="match status" value="1"/>
</dbReference>
<evidence type="ECO:0000256" key="5">
    <source>
        <dbReference type="ARBA" id="ARBA00022989"/>
    </source>
</evidence>
<accession>A0A3D9YYC8</accession>
<dbReference type="Proteomes" id="UP000256900">
    <property type="component" value="Unassembled WGS sequence"/>
</dbReference>
<evidence type="ECO:0000256" key="4">
    <source>
        <dbReference type="ARBA" id="ARBA00022692"/>
    </source>
</evidence>
<protein>
    <submittedName>
        <fullName evidence="12">Sodium/proton antiporter (CPA1 family)</fullName>
    </submittedName>
</protein>
<dbReference type="InterPro" id="IPR018422">
    <property type="entry name" value="Cation/H_exchanger_CPA1"/>
</dbReference>
<dbReference type="NCBIfam" id="TIGR00831">
    <property type="entry name" value="a_cpa1"/>
    <property type="match status" value="1"/>
</dbReference>
<dbReference type="GO" id="GO:0098719">
    <property type="term" value="P:sodium ion import across plasma membrane"/>
    <property type="evidence" value="ECO:0007669"/>
    <property type="project" value="TreeGrafter"/>
</dbReference>
<organism evidence="12 13">
    <name type="scientific">Methylovirgula ligni</name>
    <dbReference type="NCBI Taxonomy" id="569860"/>
    <lineage>
        <taxon>Bacteria</taxon>
        <taxon>Pseudomonadati</taxon>
        <taxon>Pseudomonadota</taxon>
        <taxon>Alphaproteobacteria</taxon>
        <taxon>Hyphomicrobiales</taxon>
        <taxon>Beijerinckiaceae</taxon>
        <taxon>Methylovirgula</taxon>
    </lineage>
</organism>
<evidence type="ECO:0000256" key="6">
    <source>
        <dbReference type="ARBA" id="ARBA00023053"/>
    </source>
</evidence>
<evidence type="ECO:0000256" key="10">
    <source>
        <dbReference type="RuleBase" id="RU366002"/>
    </source>
</evidence>
<evidence type="ECO:0000256" key="2">
    <source>
        <dbReference type="ARBA" id="ARBA00022448"/>
    </source>
</evidence>
<evidence type="ECO:0000259" key="11">
    <source>
        <dbReference type="Pfam" id="PF00999"/>
    </source>
</evidence>
<feature type="transmembrane region" description="Helical" evidence="10">
    <location>
        <begin position="6"/>
        <end position="22"/>
    </location>
</feature>
<name>A0A3D9YYC8_9HYPH</name>
<evidence type="ECO:0000256" key="1">
    <source>
        <dbReference type="ARBA" id="ARBA00004651"/>
    </source>
</evidence>
<comment type="subcellular location">
    <subcellularLocation>
        <location evidence="10">Cell inner membrane</location>
        <topology evidence="10">Multi-pass membrane protein</topology>
    </subcellularLocation>
    <subcellularLocation>
        <location evidence="1">Cell membrane</location>
        <topology evidence="1">Multi-pass membrane protein</topology>
    </subcellularLocation>
</comment>
<feature type="transmembrane region" description="Helical" evidence="10">
    <location>
        <begin position="86"/>
        <end position="107"/>
    </location>
</feature>
<comment type="caution">
    <text evidence="10">Lacks conserved residue(s) required for the propagation of feature annotation.</text>
</comment>
<feature type="transmembrane region" description="Helical" evidence="10">
    <location>
        <begin position="29"/>
        <end position="49"/>
    </location>
</feature>
<feature type="transmembrane region" description="Helical" evidence="10">
    <location>
        <begin position="150"/>
        <end position="168"/>
    </location>
</feature>
<keyword evidence="8 10" id="KW-0472">Membrane</keyword>
<keyword evidence="9 10" id="KW-0739">Sodium transport</keyword>
<dbReference type="InterPro" id="IPR006153">
    <property type="entry name" value="Cation/H_exchanger_TM"/>
</dbReference>
<dbReference type="InterPro" id="IPR004705">
    <property type="entry name" value="Cation/H_exchanger_CPA1_bac"/>
</dbReference>
<evidence type="ECO:0000256" key="7">
    <source>
        <dbReference type="ARBA" id="ARBA00023065"/>
    </source>
</evidence>
<dbReference type="RefSeq" id="WP_115835927.1">
    <property type="nucleotide sequence ID" value="NZ_CP025086.1"/>
</dbReference>
<evidence type="ECO:0000313" key="12">
    <source>
        <dbReference type="EMBL" id="REF87763.1"/>
    </source>
</evidence>
<evidence type="ECO:0000256" key="3">
    <source>
        <dbReference type="ARBA" id="ARBA00022475"/>
    </source>
</evidence>
<dbReference type="GO" id="GO:0051453">
    <property type="term" value="P:regulation of intracellular pH"/>
    <property type="evidence" value="ECO:0007669"/>
    <property type="project" value="TreeGrafter"/>
</dbReference>
<dbReference type="AlphaFoldDB" id="A0A3D9YYC8"/>
<dbReference type="GO" id="GO:0015386">
    <property type="term" value="F:potassium:proton antiporter activity"/>
    <property type="evidence" value="ECO:0007669"/>
    <property type="project" value="TreeGrafter"/>
</dbReference>
<evidence type="ECO:0000256" key="9">
    <source>
        <dbReference type="ARBA" id="ARBA00023201"/>
    </source>
</evidence>
<keyword evidence="4 10" id="KW-0812">Transmembrane</keyword>
<dbReference type="OrthoDB" id="9809206at2"/>
<gene>
    <name evidence="12" type="ORF">DES32_1392</name>
</gene>
<feature type="transmembrane region" description="Helical" evidence="10">
    <location>
        <begin position="345"/>
        <end position="366"/>
    </location>
</feature>
<keyword evidence="3" id="KW-1003">Cell membrane</keyword>
<keyword evidence="6 10" id="KW-0915">Sodium</keyword>
<feature type="transmembrane region" description="Helical" evidence="10">
    <location>
        <begin position="303"/>
        <end position="325"/>
    </location>
</feature>
<dbReference type="PANTHER" id="PTHR10110:SF86">
    <property type="entry name" value="SODIUM_HYDROGEN EXCHANGER 7"/>
    <property type="match status" value="1"/>
</dbReference>
<keyword evidence="2 10" id="KW-0813">Transport</keyword>
<feature type="domain" description="Cation/H+ exchanger transmembrane" evidence="11">
    <location>
        <begin position="13"/>
        <end position="404"/>
    </location>
</feature>
<proteinExistence type="inferred from homology"/>
<dbReference type="GO" id="GO:0005886">
    <property type="term" value="C:plasma membrane"/>
    <property type="evidence" value="ECO:0007669"/>
    <property type="project" value="UniProtKB-SubCell"/>
</dbReference>
<dbReference type="GO" id="GO:0015385">
    <property type="term" value="F:sodium:proton antiporter activity"/>
    <property type="evidence" value="ECO:0007669"/>
    <property type="project" value="InterPro"/>
</dbReference>
<feature type="transmembrane region" description="Helical" evidence="10">
    <location>
        <begin position="264"/>
        <end position="283"/>
    </location>
</feature>
<keyword evidence="5 10" id="KW-1133">Transmembrane helix</keyword>
<feature type="transmembrane region" description="Helical" evidence="10">
    <location>
        <begin position="378"/>
        <end position="402"/>
    </location>
</feature>
<dbReference type="Pfam" id="PF00999">
    <property type="entry name" value="Na_H_Exchanger"/>
    <property type="match status" value="1"/>
</dbReference>
<dbReference type="EMBL" id="QUMO01000002">
    <property type="protein sequence ID" value="REF87763.1"/>
    <property type="molecule type" value="Genomic_DNA"/>
</dbReference>